<comment type="caution">
    <text evidence="4">The sequence shown here is derived from an EMBL/GenBank/DDBJ whole genome shotgun (WGS) entry which is preliminary data.</text>
</comment>
<sequence>MNRAIETLLGTTLILSTTLLYQVYFADPWFLVVLSIAALSATALGTALALLQRPLVTTAASLIGFVVLTIATLLAGTTASGFPTTRTFRILTHQVAEAWGNSLSVTLPADARPEVLMLPLAATWFSALGLTLLCHCSRVPLLPLIPALAAYLLALLVTAATHTSQLRVACLFIVAAALLGLTRARTSDRPADLPRTGTFRIGPDAHQVSGPTVSIWARGTSAVAGALLLSVPIVMALGLTLVLPRTAPRFDPRPIDPPPVHIDQTVSPLATLKRSLTTSPPRALFSLRISDPAVDRVRIAALTDYDGSTWTTAGKFLKAGTRLRAAETALQGTPVTISVQITDLPGPFLPTIGAPSGVQIIESTHSEFGYDASTGTLADSGPMLRDVIYRTTGLVPPRAKTLKNVPAVRVADPLPQQPPQQLKDAVVTSSGSDYDRLSRLETLVRSTPYSLDASPGHSYGTLTRLVKDKKAGYAEQHAAAFAVLARAEGFATRVAVGYRLHDPVKGVYVVGTDDVHAWPEVLFPDAGWVMFEPTDPRKHAQKDHDSSPRVDRADPPPPVPVSVPQGNPASGEQNDEPARSDSGGLLRATLLGWIIVLVTMAVGLLTVVVAKALRRQGRRNARTNSARVNGAWLEMLDRLTERGTRPPLSATPLEVAATLADRAPEAALILRDLAPRISEARYGPEDVLPADADRAWRLERRFAQFLDRGRLRPLQRIRAAIDPRPLSKPPQDRALRREFSSSRRQP</sequence>
<dbReference type="InterPro" id="IPR002931">
    <property type="entry name" value="Transglutaminase-like"/>
</dbReference>
<reference evidence="4 5" key="1">
    <citation type="submission" date="2023-07" db="EMBL/GenBank/DDBJ databases">
        <title>Sequencing the genomes of 1000 actinobacteria strains.</title>
        <authorList>
            <person name="Klenk H.-P."/>
        </authorList>
    </citation>
    <scope>NUCLEOTIDE SEQUENCE [LARGE SCALE GENOMIC DNA]</scope>
    <source>
        <strain evidence="4 5">DSM 44388</strain>
    </source>
</reference>
<dbReference type="RefSeq" id="WP_307249084.1">
    <property type="nucleotide sequence ID" value="NZ_JAUSQZ010000001.1"/>
</dbReference>
<feature type="transmembrane region" description="Helical" evidence="2">
    <location>
        <begin position="590"/>
        <end position="613"/>
    </location>
</feature>
<gene>
    <name evidence="4" type="ORF">J2S57_005916</name>
</gene>
<feature type="domain" description="Transglutaminase-like" evidence="3">
    <location>
        <begin position="466"/>
        <end position="535"/>
    </location>
</feature>
<dbReference type="InterPro" id="IPR038765">
    <property type="entry name" value="Papain-like_cys_pep_sf"/>
</dbReference>
<dbReference type="PANTHER" id="PTHR42736">
    <property type="entry name" value="PROTEIN-GLUTAMINE GAMMA-GLUTAMYLTRANSFERASE"/>
    <property type="match status" value="1"/>
</dbReference>
<name>A0ABT9PBT6_9ACTN</name>
<protein>
    <submittedName>
        <fullName evidence="4">Transglutaminase-like putative cysteine protease</fullName>
    </submittedName>
</protein>
<dbReference type="EMBL" id="JAUSQZ010000001">
    <property type="protein sequence ID" value="MDP9830167.1"/>
    <property type="molecule type" value="Genomic_DNA"/>
</dbReference>
<feature type="transmembrane region" description="Helical" evidence="2">
    <location>
        <begin position="141"/>
        <end position="160"/>
    </location>
</feature>
<feature type="compositionally biased region" description="Basic and acidic residues" evidence="1">
    <location>
        <begin position="536"/>
        <end position="554"/>
    </location>
</feature>
<dbReference type="Pfam" id="PF11992">
    <property type="entry name" value="TgpA_N"/>
    <property type="match status" value="1"/>
</dbReference>
<keyword evidence="2" id="KW-0812">Transmembrane</keyword>
<feature type="transmembrane region" description="Helical" evidence="2">
    <location>
        <begin position="166"/>
        <end position="184"/>
    </location>
</feature>
<evidence type="ECO:0000256" key="2">
    <source>
        <dbReference type="SAM" id="Phobius"/>
    </source>
</evidence>
<dbReference type="SUPFAM" id="SSF54001">
    <property type="entry name" value="Cysteine proteinases"/>
    <property type="match status" value="1"/>
</dbReference>
<feature type="transmembrane region" description="Helical" evidence="2">
    <location>
        <begin position="62"/>
        <end position="82"/>
    </location>
</feature>
<accession>A0ABT9PBT6</accession>
<keyword evidence="5" id="KW-1185">Reference proteome</keyword>
<dbReference type="Gene3D" id="3.10.620.30">
    <property type="match status" value="1"/>
</dbReference>
<evidence type="ECO:0000313" key="5">
    <source>
        <dbReference type="Proteomes" id="UP001235712"/>
    </source>
</evidence>
<dbReference type="PANTHER" id="PTHR42736:SF1">
    <property type="entry name" value="PROTEIN-GLUTAMINE GAMMA-GLUTAMYLTRANSFERASE"/>
    <property type="match status" value="1"/>
</dbReference>
<feature type="transmembrane region" description="Helical" evidence="2">
    <location>
        <begin position="7"/>
        <end position="24"/>
    </location>
</feature>
<dbReference type="SMART" id="SM00460">
    <property type="entry name" value="TGc"/>
    <property type="match status" value="1"/>
</dbReference>
<evidence type="ECO:0000259" key="3">
    <source>
        <dbReference type="SMART" id="SM00460"/>
    </source>
</evidence>
<feature type="compositionally biased region" description="Basic and acidic residues" evidence="1">
    <location>
        <begin position="730"/>
        <end position="746"/>
    </location>
</feature>
<dbReference type="Pfam" id="PF13559">
    <property type="entry name" value="DUF4129"/>
    <property type="match status" value="1"/>
</dbReference>
<keyword evidence="2" id="KW-0472">Membrane</keyword>
<feature type="region of interest" description="Disordered" evidence="1">
    <location>
        <begin position="536"/>
        <end position="581"/>
    </location>
</feature>
<dbReference type="Pfam" id="PF01841">
    <property type="entry name" value="Transglut_core"/>
    <property type="match status" value="1"/>
</dbReference>
<feature type="transmembrane region" description="Helical" evidence="2">
    <location>
        <begin position="222"/>
        <end position="243"/>
    </location>
</feature>
<dbReference type="InterPro" id="IPR021878">
    <property type="entry name" value="TgpA_N"/>
</dbReference>
<evidence type="ECO:0000256" key="1">
    <source>
        <dbReference type="SAM" id="MobiDB-lite"/>
    </source>
</evidence>
<dbReference type="Proteomes" id="UP001235712">
    <property type="component" value="Unassembled WGS sequence"/>
</dbReference>
<proteinExistence type="predicted"/>
<keyword evidence="2" id="KW-1133">Transmembrane helix</keyword>
<feature type="transmembrane region" description="Helical" evidence="2">
    <location>
        <begin position="115"/>
        <end position="134"/>
    </location>
</feature>
<evidence type="ECO:0000313" key="4">
    <source>
        <dbReference type="EMBL" id="MDP9830167.1"/>
    </source>
</evidence>
<organism evidence="4 5">
    <name type="scientific">Kineosporia succinea</name>
    <dbReference type="NCBI Taxonomy" id="84632"/>
    <lineage>
        <taxon>Bacteria</taxon>
        <taxon>Bacillati</taxon>
        <taxon>Actinomycetota</taxon>
        <taxon>Actinomycetes</taxon>
        <taxon>Kineosporiales</taxon>
        <taxon>Kineosporiaceae</taxon>
        <taxon>Kineosporia</taxon>
    </lineage>
</organism>
<dbReference type="InterPro" id="IPR052901">
    <property type="entry name" value="Bact_TGase-like"/>
</dbReference>
<dbReference type="InterPro" id="IPR025403">
    <property type="entry name" value="TgpA-like_C"/>
</dbReference>
<feature type="region of interest" description="Disordered" evidence="1">
    <location>
        <begin position="720"/>
        <end position="746"/>
    </location>
</feature>
<feature type="transmembrane region" description="Helical" evidence="2">
    <location>
        <begin position="30"/>
        <end position="50"/>
    </location>
</feature>